<dbReference type="RefSeq" id="XP_001797621.1">
    <property type="nucleotide sequence ID" value="XM_001797569.1"/>
</dbReference>
<evidence type="ECO:0000313" key="2">
    <source>
        <dbReference type="Proteomes" id="UP000001055"/>
    </source>
</evidence>
<evidence type="ECO:0000313" key="1">
    <source>
        <dbReference type="EMBL" id="EAT85928.1"/>
    </source>
</evidence>
<dbReference type="Proteomes" id="UP000001055">
    <property type="component" value="Unassembled WGS sequence"/>
</dbReference>
<accession>Q0ULT7</accession>
<dbReference type="GeneID" id="5974511"/>
<dbReference type="EMBL" id="CH445334">
    <property type="protein sequence ID" value="EAT85928.1"/>
    <property type="molecule type" value="Genomic_DNA"/>
</dbReference>
<dbReference type="AlphaFoldDB" id="Q0ULT7"/>
<dbReference type="InParanoid" id="Q0ULT7"/>
<gene>
    <name evidence="1" type="ORF">SNOG_07277</name>
</gene>
<sequence>MSNIVISTPSKIMVIDAAAHIGQMKIFGISIASVLGHLHAEVPVTPERHCSKFDRKVVEMVLRPRRGGVAKFARLRKLDEASSR</sequence>
<proteinExistence type="predicted"/>
<dbReference type="KEGG" id="pno:SNOG_07277"/>
<protein>
    <submittedName>
        <fullName evidence="1">Uncharacterized protein</fullName>
    </submittedName>
</protein>
<organism evidence="1 2">
    <name type="scientific">Phaeosphaeria nodorum (strain SN15 / ATCC MYA-4574 / FGSC 10173)</name>
    <name type="common">Glume blotch fungus</name>
    <name type="synonym">Parastagonospora nodorum</name>
    <dbReference type="NCBI Taxonomy" id="321614"/>
    <lineage>
        <taxon>Eukaryota</taxon>
        <taxon>Fungi</taxon>
        <taxon>Dikarya</taxon>
        <taxon>Ascomycota</taxon>
        <taxon>Pezizomycotina</taxon>
        <taxon>Dothideomycetes</taxon>
        <taxon>Pleosporomycetidae</taxon>
        <taxon>Pleosporales</taxon>
        <taxon>Pleosporineae</taxon>
        <taxon>Phaeosphaeriaceae</taxon>
        <taxon>Parastagonospora</taxon>
    </lineage>
</organism>
<reference evidence="2" key="1">
    <citation type="journal article" date="2007" name="Plant Cell">
        <title>Dothideomycete-plant interactions illuminated by genome sequencing and EST analysis of the wheat pathogen Stagonospora nodorum.</title>
        <authorList>
            <person name="Hane J.K."/>
            <person name="Lowe R.G."/>
            <person name="Solomon P.S."/>
            <person name="Tan K.C."/>
            <person name="Schoch C.L."/>
            <person name="Spatafora J.W."/>
            <person name="Crous P.W."/>
            <person name="Kodira C."/>
            <person name="Birren B.W."/>
            <person name="Galagan J.E."/>
            <person name="Torriani S.F."/>
            <person name="McDonald B.A."/>
            <person name="Oliver R.P."/>
        </authorList>
    </citation>
    <scope>NUCLEOTIDE SEQUENCE [LARGE SCALE GENOMIC DNA]</scope>
    <source>
        <strain evidence="2">SN15 / ATCC MYA-4574 / FGSC 10173</strain>
    </source>
</reference>
<name>Q0ULT7_PHANO</name>